<keyword evidence="4" id="KW-1185">Reference proteome</keyword>
<proteinExistence type="predicted"/>
<feature type="signal peptide" evidence="2">
    <location>
        <begin position="1"/>
        <end position="27"/>
    </location>
</feature>
<organism evidence="3 4">
    <name type="scientific">Ditylenchus destructor</name>
    <dbReference type="NCBI Taxonomy" id="166010"/>
    <lineage>
        <taxon>Eukaryota</taxon>
        <taxon>Metazoa</taxon>
        <taxon>Ecdysozoa</taxon>
        <taxon>Nematoda</taxon>
        <taxon>Chromadorea</taxon>
        <taxon>Rhabditida</taxon>
        <taxon>Tylenchina</taxon>
        <taxon>Tylenchomorpha</taxon>
        <taxon>Sphaerularioidea</taxon>
        <taxon>Anguinidae</taxon>
        <taxon>Anguininae</taxon>
        <taxon>Ditylenchus</taxon>
    </lineage>
</organism>
<protein>
    <submittedName>
        <fullName evidence="3">Uncharacterized protein</fullName>
    </submittedName>
</protein>
<evidence type="ECO:0000256" key="1">
    <source>
        <dbReference type="SAM" id="MobiDB-lite"/>
    </source>
</evidence>
<gene>
    <name evidence="3" type="ORF">DdX_06531</name>
</gene>
<accession>A0AAD4R8V8</accession>
<dbReference type="Proteomes" id="UP001201812">
    <property type="component" value="Unassembled WGS sequence"/>
</dbReference>
<name>A0AAD4R8V8_9BILA</name>
<dbReference type="EMBL" id="JAKKPZ010000008">
    <property type="protein sequence ID" value="KAI1718117.1"/>
    <property type="molecule type" value="Genomic_DNA"/>
</dbReference>
<evidence type="ECO:0000313" key="4">
    <source>
        <dbReference type="Proteomes" id="UP001201812"/>
    </source>
</evidence>
<keyword evidence="2" id="KW-0732">Signal</keyword>
<evidence type="ECO:0000256" key="2">
    <source>
        <dbReference type="SAM" id="SignalP"/>
    </source>
</evidence>
<feature type="compositionally biased region" description="Basic and acidic residues" evidence="1">
    <location>
        <begin position="278"/>
        <end position="292"/>
    </location>
</feature>
<evidence type="ECO:0000313" key="3">
    <source>
        <dbReference type="EMBL" id="KAI1718117.1"/>
    </source>
</evidence>
<reference evidence="3" key="1">
    <citation type="submission" date="2022-01" db="EMBL/GenBank/DDBJ databases">
        <title>Genome Sequence Resource for Two Populations of Ditylenchus destructor, the Migratory Endoparasitic Phytonematode.</title>
        <authorList>
            <person name="Zhang H."/>
            <person name="Lin R."/>
            <person name="Xie B."/>
        </authorList>
    </citation>
    <scope>NUCLEOTIDE SEQUENCE</scope>
    <source>
        <strain evidence="3">BazhouSP</strain>
    </source>
</reference>
<feature type="chain" id="PRO_5042104059" evidence="2">
    <location>
        <begin position="28"/>
        <end position="335"/>
    </location>
</feature>
<dbReference type="AlphaFoldDB" id="A0AAD4R8V8"/>
<feature type="region of interest" description="Disordered" evidence="1">
    <location>
        <begin position="278"/>
        <end position="298"/>
    </location>
</feature>
<comment type="caution">
    <text evidence="3">The sequence shown here is derived from an EMBL/GenBank/DDBJ whole genome shotgun (WGS) entry which is preliminary data.</text>
</comment>
<sequence length="335" mass="38468">MTATALLSYSFILTVVLFCSFTQTISIDDNERDMQSFICEYKSVVASLVGNTPTGEKPYTVLELALPPSETEHTSKWLWPADYLLKRIKQWWQWMPTISFNLFIKGGFELTWQGKRIATEGAIDAKYKPQDPNGEILEACAQGFNIIRNGQKSFWTILKYDLLKFTKKEQSPFPFSVQFQAHYRRKDNIQLIYHLQPDEVLTESLKKFYETANSTATTLYGKVAAVGATGMWLIAKVKGPKAPNEDKINSQEWDLKAEKQLQDENNTHIALMVAETQQEQKENHYESKRTDKSSQIGIPKYPYYTRSVAQLRAQFEGKNGPITRSQYHSLDDVCE</sequence>